<evidence type="ECO:0000313" key="1">
    <source>
        <dbReference type="EMBL" id="GFY64317.1"/>
    </source>
</evidence>
<dbReference type="EMBL" id="BMAV01015187">
    <property type="protein sequence ID" value="GFY64317.1"/>
    <property type="molecule type" value="Genomic_DNA"/>
</dbReference>
<comment type="caution">
    <text evidence="1">The sequence shown here is derived from an EMBL/GenBank/DDBJ whole genome shotgun (WGS) entry which is preliminary data.</text>
</comment>
<organism evidence="1 2">
    <name type="scientific">Trichonephila inaurata madagascariensis</name>
    <dbReference type="NCBI Taxonomy" id="2747483"/>
    <lineage>
        <taxon>Eukaryota</taxon>
        <taxon>Metazoa</taxon>
        <taxon>Ecdysozoa</taxon>
        <taxon>Arthropoda</taxon>
        <taxon>Chelicerata</taxon>
        <taxon>Arachnida</taxon>
        <taxon>Araneae</taxon>
        <taxon>Araneomorphae</taxon>
        <taxon>Entelegynae</taxon>
        <taxon>Araneoidea</taxon>
        <taxon>Nephilidae</taxon>
        <taxon>Trichonephila</taxon>
        <taxon>Trichonephila inaurata</taxon>
    </lineage>
</organism>
<proteinExistence type="predicted"/>
<accession>A0A8X6Y2S3</accession>
<sequence length="182" mass="20681">MSNRFRVAFREKLCAGPPSLWCICCCCFCCVKDFEKRSQQTPVFCRNSNSHSSVRSCVSYHKTGLITNNNRPRTLAVDYNQKLGVTLSCVRRDQEEEDLMEEEETAILEEELDKAIRPEIEKLVEKERGSDCINCTNCSLLFPPRPKAVAGCYETTDRTSTTELSQSEPVEKVPLEVIESLV</sequence>
<name>A0A8X6Y2S3_9ARAC</name>
<dbReference type="AlphaFoldDB" id="A0A8X6Y2S3"/>
<keyword evidence="2" id="KW-1185">Reference proteome</keyword>
<dbReference type="Proteomes" id="UP000886998">
    <property type="component" value="Unassembled WGS sequence"/>
</dbReference>
<evidence type="ECO:0000313" key="2">
    <source>
        <dbReference type="Proteomes" id="UP000886998"/>
    </source>
</evidence>
<reference evidence="1" key="1">
    <citation type="submission" date="2020-08" db="EMBL/GenBank/DDBJ databases">
        <title>Multicomponent nature underlies the extraordinary mechanical properties of spider dragline silk.</title>
        <authorList>
            <person name="Kono N."/>
            <person name="Nakamura H."/>
            <person name="Mori M."/>
            <person name="Yoshida Y."/>
            <person name="Ohtoshi R."/>
            <person name="Malay A.D."/>
            <person name="Moran D.A.P."/>
            <person name="Tomita M."/>
            <person name="Numata K."/>
            <person name="Arakawa K."/>
        </authorList>
    </citation>
    <scope>NUCLEOTIDE SEQUENCE</scope>
</reference>
<protein>
    <submittedName>
        <fullName evidence="1">G_PROTEIN_RECEP_F1_2 domain-containing protein</fullName>
    </submittedName>
</protein>
<dbReference type="OrthoDB" id="6422134at2759"/>
<gene>
    <name evidence="1" type="primary">AVEN_62259_1</name>
    <name evidence="1" type="ORF">TNIN_176891</name>
</gene>